<dbReference type="InterPro" id="IPR058323">
    <property type="entry name" value="DUF8010"/>
</dbReference>
<name>A0A9X1M326_9MICC</name>
<dbReference type="EMBL" id="JAJFZP010000009">
    <property type="protein sequence ID" value="MCC3270017.1"/>
    <property type="molecule type" value="Genomic_DNA"/>
</dbReference>
<evidence type="ECO:0000313" key="4">
    <source>
        <dbReference type="Proteomes" id="UP001139264"/>
    </source>
</evidence>
<feature type="domain" description="DUF8185" evidence="2">
    <location>
        <begin position="123"/>
        <end position="227"/>
    </location>
</feature>
<dbReference type="AlphaFoldDB" id="A0A9X1M326"/>
<evidence type="ECO:0000259" key="1">
    <source>
        <dbReference type="Pfam" id="PF26035"/>
    </source>
</evidence>
<dbReference type="RefSeq" id="WP_227908307.1">
    <property type="nucleotide sequence ID" value="NZ_CP095461.1"/>
</dbReference>
<dbReference type="Pfam" id="PF26035">
    <property type="entry name" value="DUF8010"/>
    <property type="match status" value="1"/>
</dbReference>
<evidence type="ECO:0000313" key="3">
    <source>
        <dbReference type="EMBL" id="MCC3270017.1"/>
    </source>
</evidence>
<protein>
    <submittedName>
        <fullName evidence="3">Uncharacterized protein</fullName>
    </submittedName>
</protein>
<sequence length="230" mass="23885">MTAPAASSMPESTELVLADPQVTADLRTFVVRARAADDGAVRLQAVGSVLAAYVCVLRPRALGEDTPTVLGMRTMPLAVPARLDAAVSLASVADRLARMGETETVLPVPPMTVTESWTGVGAPRSGWERSDDVPFKLLEQAAHRGIREVAALVPASSGAPVVQTARGAVWGQQLPDVAAAIPAGAAFAALTLGFLPGESDGEAAVFRCGRWTRLSMPRGHVLIRSASVLG</sequence>
<dbReference type="Proteomes" id="UP001139264">
    <property type="component" value="Unassembled WGS sequence"/>
</dbReference>
<evidence type="ECO:0000259" key="2">
    <source>
        <dbReference type="Pfam" id="PF26572"/>
    </source>
</evidence>
<accession>A0A9X1M326</accession>
<organism evidence="3 4">
    <name type="scientific">Arthrobacter gengyunqii</name>
    <dbReference type="NCBI Taxonomy" id="2886940"/>
    <lineage>
        <taxon>Bacteria</taxon>
        <taxon>Bacillati</taxon>
        <taxon>Actinomycetota</taxon>
        <taxon>Actinomycetes</taxon>
        <taxon>Micrococcales</taxon>
        <taxon>Micrococcaceae</taxon>
        <taxon>Arthrobacter</taxon>
    </lineage>
</organism>
<comment type="caution">
    <text evidence="3">The sequence shown here is derived from an EMBL/GenBank/DDBJ whole genome shotgun (WGS) entry which is preliminary data.</text>
</comment>
<dbReference type="Pfam" id="PF26572">
    <property type="entry name" value="DUF8185"/>
    <property type="match status" value="1"/>
</dbReference>
<reference evidence="3" key="1">
    <citation type="submission" date="2021-10" db="EMBL/GenBank/DDBJ databases">
        <title>Novel species in genus Arthrobacter.</title>
        <authorList>
            <person name="Liu Y."/>
        </authorList>
    </citation>
    <scope>NUCLEOTIDE SEQUENCE</scope>
    <source>
        <strain evidence="3">Zg-Y809</strain>
    </source>
</reference>
<dbReference type="InterPro" id="IPR058498">
    <property type="entry name" value="DUF8185"/>
</dbReference>
<feature type="domain" description="DUF8010" evidence="1">
    <location>
        <begin position="13"/>
        <end position="115"/>
    </location>
</feature>
<gene>
    <name evidence="3" type="ORF">LJ751_11725</name>
</gene>
<proteinExistence type="predicted"/>